<reference evidence="5" key="1">
    <citation type="submission" date="2016-09" db="EMBL/GenBank/DDBJ databases">
        <title>Draft genome sequence of a novel species of the family Streptococcaceae isolated from flowers.</title>
        <authorList>
            <person name="Chuah L.-O."/>
            <person name="Yap K.-P."/>
            <person name="Thong K.L."/>
            <person name="Liong M.T."/>
            <person name="Ahmad R."/>
            <person name="Rusul G."/>
        </authorList>
    </citation>
    <scope>NUCLEOTIDE SEQUENCE [LARGE SCALE GENOMIC DNA]</scope>
    <source>
        <strain evidence="5">HibF3</strain>
    </source>
</reference>
<keyword evidence="2" id="KW-1133">Transmembrane helix</keyword>
<feature type="domain" description="T-Q ester bond containing" evidence="3">
    <location>
        <begin position="2"/>
        <end position="75"/>
    </location>
</feature>
<feature type="compositionally biased region" description="Low complexity" evidence="1">
    <location>
        <begin position="89"/>
        <end position="119"/>
    </location>
</feature>
<organism evidence="4 5">
    <name type="scientific">Floricoccus penangensis</name>
    <dbReference type="NCBI Taxonomy" id="1859475"/>
    <lineage>
        <taxon>Bacteria</taxon>
        <taxon>Bacillati</taxon>
        <taxon>Bacillota</taxon>
        <taxon>Bacilli</taxon>
        <taxon>Lactobacillales</taxon>
        <taxon>Streptococcaceae</taxon>
        <taxon>Floricoccus</taxon>
    </lineage>
</organism>
<dbReference type="InterPro" id="IPR041100">
    <property type="entry name" value="TQ"/>
</dbReference>
<dbReference type="AlphaFoldDB" id="A0A9Q5JFJ3"/>
<dbReference type="NCBIfam" id="NF033903">
    <property type="entry name" value="VaFE_rpt"/>
    <property type="match status" value="1"/>
</dbReference>
<evidence type="ECO:0000313" key="4">
    <source>
        <dbReference type="EMBL" id="OFI45968.1"/>
    </source>
</evidence>
<gene>
    <name evidence="4" type="ORF">BG262_06755</name>
</gene>
<accession>A0A9Q5JFJ3</accession>
<evidence type="ECO:0000259" key="3">
    <source>
        <dbReference type="Pfam" id="PF18202"/>
    </source>
</evidence>
<evidence type="ECO:0000313" key="5">
    <source>
        <dbReference type="Proteomes" id="UP000177273"/>
    </source>
</evidence>
<dbReference type="Gene3D" id="2.60.40.3930">
    <property type="match status" value="1"/>
</dbReference>
<sequence length="151" mass="15961">MDKSTNKPLLVDGKEVTGSTTFTAEKANGSVDVTFTFDASALEGKTIVVFEKLFQNGKEVASHEDINDKAQTVTVETPKKPGKPGKPGTPGTPNTPKTPNNSTKYRSSNTSSSSNLPSTGENETLANLFVLIGSILLVLSSIYVANKKINA</sequence>
<comment type="caution">
    <text evidence="4">The sequence shown here is derived from an EMBL/GenBank/DDBJ whole genome shotgun (WGS) entry which is preliminary data.</text>
</comment>
<keyword evidence="2" id="KW-0472">Membrane</keyword>
<keyword evidence="2" id="KW-0812">Transmembrane</keyword>
<keyword evidence="5" id="KW-1185">Reference proteome</keyword>
<feature type="region of interest" description="Disordered" evidence="1">
    <location>
        <begin position="60"/>
        <end position="119"/>
    </location>
</feature>
<evidence type="ECO:0000256" key="1">
    <source>
        <dbReference type="SAM" id="MobiDB-lite"/>
    </source>
</evidence>
<protein>
    <recommendedName>
        <fullName evidence="3">T-Q ester bond containing domain-containing protein</fullName>
    </recommendedName>
</protein>
<dbReference type="Proteomes" id="UP000177273">
    <property type="component" value="Unassembled WGS sequence"/>
</dbReference>
<name>A0A9Q5JFJ3_9LACT</name>
<dbReference type="Pfam" id="PF18202">
    <property type="entry name" value="TQ"/>
    <property type="match status" value="1"/>
</dbReference>
<proteinExistence type="predicted"/>
<evidence type="ECO:0000256" key="2">
    <source>
        <dbReference type="SAM" id="Phobius"/>
    </source>
</evidence>
<feature type="transmembrane region" description="Helical" evidence="2">
    <location>
        <begin position="125"/>
        <end position="145"/>
    </location>
</feature>
<dbReference type="EMBL" id="MKIQ01000030">
    <property type="protein sequence ID" value="OFI45968.1"/>
    <property type="molecule type" value="Genomic_DNA"/>
</dbReference>